<dbReference type="AlphaFoldDB" id="A0A382VH92"/>
<evidence type="ECO:0008006" key="2">
    <source>
        <dbReference type="Google" id="ProtNLM"/>
    </source>
</evidence>
<proteinExistence type="predicted"/>
<name>A0A382VH92_9ZZZZ</name>
<organism evidence="1">
    <name type="scientific">marine metagenome</name>
    <dbReference type="NCBI Taxonomy" id="408172"/>
    <lineage>
        <taxon>unclassified sequences</taxon>
        <taxon>metagenomes</taxon>
        <taxon>ecological metagenomes</taxon>
    </lineage>
</organism>
<reference evidence="1" key="1">
    <citation type="submission" date="2018-05" db="EMBL/GenBank/DDBJ databases">
        <authorList>
            <person name="Lanie J.A."/>
            <person name="Ng W.-L."/>
            <person name="Kazmierczak K.M."/>
            <person name="Andrzejewski T.M."/>
            <person name="Davidsen T.M."/>
            <person name="Wayne K.J."/>
            <person name="Tettelin H."/>
            <person name="Glass J.I."/>
            <person name="Rusch D."/>
            <person name="Podicherti R."/>
            <person name="Tsui H.-C.T."/>
            <person name="Winkler M.E."/>
        </authorList>
    </citation>
    <scope>NUCLEOTIDE SEQUENCE</scope>
</reference>
<accession>A0A382VH92</accession>
<protein>
    <recommendedName>
        <fullName evidence="2">Peroxidase</fullName>
    </recommendedName>
</protein>
<evidence type="ECO:0000313" key="1">
    <source>
        <dbReference type="EMBL" id="SVD45902.1"/>
    </source>
</evidence>
<dbReference type="SUPFAM" id="SSF69118">
    <property type="entry name" value="AhpD-like"/>
    <property type="match status" value="1"/>
</dbReference>
<gene>
    <name evidence="1" type="ORF">METZ01_LOCUS398756</name>
</gene>
<dbReference type="EMBL" id="UINC01151982">
    <property type="protein sequence ID" value="SVD45902.1"/>
    <property type="molecule type" value="Genomic_DNA"/>
</dbReference>
<dbReference type="InterPro" id="IPR029032">
    <property type="entry name" value="AhpD-like"/>
</dbReference>
<sequence>MLEWTEKISLTPALCTEEDVQGMRDAGWEEKDIVDIANVCAYFNFRVRLVDSLGLDLNESMVEFALEHREHAAKLATERGDKLPVDAWGLTQQETATARH</sequence>
<dbReference type="Gene3D" id="1.20.1290.10">
    <property type="entry name" value="AhpD-like"/>
    <property type="match status" value="1"/>
</dbReference>